<evidence type="ECO:0000313" key="1">
    <source>
        <dbReference type="EMBL" id="MBR0552141.1"/>
    </source>
</evidence>
<evidence type="ECO:0000313" key="2">
    <source>
        <dbReference type="Proteomes" id="UP000676996"/>
    </source>
</evidence>
<accession>A0A8T4ICL7</accession>
<dbReference type="AlphaFoldDB" id="A0A8T4ICL7"/>
<reference evidence="1" key="1">
    <citation type="submission" date="2021-04" db="EMBL/GenBank/DDBJ databases">
        <title>Ouciella asimina sp. nov., isolated from the surface seawater in the hydrothermal field of Okinawa Trough.</title>
        <authorList>
            <person name="Shuang W."/>
        </authorList>
    </citation>
    <scope>NUCLEOTIDE SEQUENCE</scope>
    <source>
        <strain evidence="1">LXI357</strain>
    </source>
</reference>
<protein>
    <recommendedName>
        <fullName evidence="3">TonB C-terminal domain-containing protein</fullName>
    </recommendedName>
</protein>
<dbReference type="RefSeq" id="WP_284053438.1">
    <property type="nucleotide sequence ID" value="NZ_JAGRQC010000002.1"/>
</dbReference>
<comment type="caution">
    <text evidence="1">The sequence shown here is derived from an EMBL/GenBank/DDBJ whole genome shotgun (WGS) entry which is preliminary data.</text>
</comment>
<evidence type="ECO:0008006" key="3">
    <source>
        <dbReference type="Google" id="ProtNLM"/>
    </source>
</evidence>
<organism evidence="1 2">
    <name type="scientific">Stakelama marina</name>
    <dbReference type="NCBI Taxonomy" id="2826939"/>
    <lineage>
        <taxon>Bacteria</taxon>
        <taxon>Pseudomonadati</taxon>
        <taxon>Pseudomonadota</taxon>
        <taxon>Alphaproteobacteria</taxon>
        <taxon>Sphingomonadales</taxon>
        <taxon>Sphingomonadaceae</taxon>
        <taxon>Stakelama</taxon>
    </lineage>
</organism>
<dbReference type="EMBL" id="JAGRQC010000002">
    <property type="protein sequence ID" value="MBR0552141.1"/>
    <property type="molecule type" value="Genomic_DNA"/>
</dbReference>
<sequence>MIKDILVGAVALALSSQAAPEISIGSAQWEALQPLKLKAGSFNGAAARAELKRIIRSKKCDLGDVTADDFHDLTVRFAVLVAPDGAVRRIVVEQKSCLDLEKLVAAMVLQLVKRPVPPQREEPAWYGSKVTFDS</sequence>
<dbReference type="Proteomes" id="UP000676996">
    <property type="component" value="Unassembled WGS sequence"/>
</dbReference>
<gene>
    <name evidence="1" type="ORF">J7S20_06475</name>
</gene>
<name>A0A8T4ICL7_9SPHN</name>
<proteinExistence type="predicted"/>
<keyword evidence="2" id="KW-1185">Reference proteome</keyword>